<evidence type="ECO:0000313" key="1">
    <source>
        <dbReference type="EMBL" id="MFC4988136.1"/>
    </source>
</evidence>
<dbReference type="AlphaFoldDB" id="A0ABD5QEF9"/>
<sequence length="79" mass="8536">MSARFTDEDEGKPVVNADGEKVGIVKSVEGGTAYVDPDPNVADTFKSAMGWGDSGEDTYALKESNVEAITDREIQVRRL</sequence>
<name>A0ABD5QEF9_9EURY</name>
<evidence type="ECO:0000313" key="2">
    <source>
        <dbReference type="Proteomes" id="UP001595925"/>
    </source>
</evidence>
<protein>
    <submittedName>
        <fullName evidence="1">PRC-barrel domain containing protein</fullName>
    </submittedName>
</protein>
<keyword evidence="2" id="KW-1185">Reference proteome</keyword>
<organism evidence="1 2">
    <name type="scientific">Saliphagus infecundisoli</name>
    <dbReference type="NCBI Taxonomy" id="1849069"/>
    <lineage>
        <taxon>Archaea</taxon>
        <taxon>Methanobacteriati</taxon>
        <taxon>Methanobacteriota</taxon>
        <taxon>Stenosarchaea group</taxon>
        <taxon>Halobacteria</taxon>
        <taxon>Halobacteriales</taxon>
        <taxon>Natrialbaceae</taxon>
        <taxon>Saliphagus</taxon>
    </lineage>
</organism>
<dbReference type="Proteomes" id="UP001595925">
    <property type="component" value="Unassembled WGS sequence"/>
</dbReference>
<dbReference type="EMBL" id="JBHSJG010000036">
    <property type="protein sequence ID" value="MFC4988136.1"/>
    <property type="molecule type" value="Genomic_DNA"/>
</dbReference>
<reference evidence="1 2" key="1">
    <citation type="journal article" date="2019" name="Int. J. Syst. Evol. Microbiol.">
        <title>The Global Catalogue of Microorganisms (GCM) 10K type strain sequencing project: providing services to taxonomists for standard genome sequencing and annotation.</title>
        <authorList>
            <consortium name="The Broad Institute Genomics Platform"/>
            <consortium name="The Broad Institute Genome Sequencing Center for Infectious Disease"/>
            <person name="Wu L."/>
            <person name="Ma J."/>
        </authorList>
    </citation>
    <scope>NUCLEOTIDE SEQUENCE [LARGE SCALE GENOMIC DNA]</scope>
    <source>
        <strain evidence="1 2">CGMCC 1.15824</strain>
    </source>
</reference>
<dbReference type="RefSeq" id="WP_114578062.1">
    <property type="nucleotide sequence ID" value="NZ_JAIVEF010000001.1"/>
</dbReference>
<gene>
    <name evidence="1" type="ORF">ACFPFO_10290</name>
</gene>
<comment type="caution">
    <text evidence="1">The sequence shown here is derived from an EMBL/GenBank/DDBJ whole genome shotgun (WGS) entry which is preliminary data.</text>
</comment>
<proteinExistence type="predicted"/>
<accession>A0ABD5QEF9</accession>